<keyword evidence="1" id="KW-0723">Serine/threonine-protein kinase</keyword>
<dbReference type="GO" id="GO:0004674">
    <property type="term" value="F:protein serine/threonine kinase activity"/>
    <property type="evidence" value="ECO:0007669"/>
    <property type="project" value="UniProtKB-KW"/>
</dbReference>
<evidence type="ECO:0000313" key="4">
    <source>
        <dbReference type="EMBL" id="SHN34671.1"/>
    </source>
</evidence>
<dbReference type="InterPro" id="IPR036890">
    <property type="entry name" value="HATPase_C_sf"/>
</dbReference>
<dbReference type="Pfam" id="PF13581">
    <property type="entry name" value="HATPase_c_2"/>
    <property type="match status" value="1"/>
</dbReference>
<evidence type="ECO:0000256" key="1">
    <source>
        <dbReference type="ARBA" id="ARBA00022527"/>
    </source>
</evidence>
<dbReference type="SUPFAM" id="SSF55874">
    <property type="entry name" value="ATPase domain of HSP90 chaperone/DNA topoisomerase II/histidine kinase"/>
    <property type="match status" value="1"/>
</dbReference>
<dbReference type="InterPro" id="IPR003594">
    <property type="entry name" value="HATPase_dom"/>
</dbReference>
<dbReference type="AlphaFoldDB" id="A0A1M7QSM4"/>
<name>A0A1M7QSM4_9ACTN</name>
<evidence type="ECO:0000313" key="5">
    <source>
        <dbReference type="Proteomes" id="UP000184111"/>
    </source>
</evidence>
<dbReference type="PANTHER" id="PTHR35526">
    <property type="entry name" value="ANTI-SIGMA-F FACTOR RSBW-RELATED"/>
    <property type="match status" value="1"/>
</dbReference>
<keyword evidence="4" id="KW-0418">Kinase</keyword>
<feature type="compositionally biased region" description="Low complexity" evidence="2">
    <location>
        <begin position="1"/>
        <end position="16"/>
    </location>
</feature>
<dbReference type="Proteomes" id="UP000184111">
    <property type="component" value="Unassembled WGS sequence"/>
</dbReference>
<feature type="domain" description="Histidine kinase/HSP90-like ATPase" evidence="3">
    <location>
        <begin position="43"/>
        <end position="156"/>
    </location>
</feature>
<dbReference type="RefSeq" id="WP_235002729.1">
    <property type="nucleotide sequence ID" value="NZ_FRBI01000041.1"/>
</dbReference>
<dbReference type="CDD" id="cd16936">
    <property type="entry name" value="HATPase_RsbW-like"/>
    <property type="match status" value="1"/>
</dbReference>
<dbReference type="Gene3D" id="3.30.565.10">
    <property type="entry name" value="Histidine kinase-like ATPase, C-terminal domain"/>
    <property type="match status" value="1"/>
</dbReference>
<evidence type="ECO:0000259" key="3">
    <source>
        <dbReference type="Pfam" id="PF13581"/>
    </source>
</evidence>
<gene>
    <name evidence="4" type="ORF">SAMN05216499_14145</name>
</gene>
<organism evidence="4 5">
    <name type="scientific">Actinacidiphila paucisporea</name>
    <dbReference type="NCBI Taxonomy" id="310782"/>
    <lineage>
        <taxon>Bacteria</taxon>
        <taxon>Bacillati</taxon>
        <taxon>Actinomycetota</taxon>
        <taxon>Actinomycetes</taxon>
        <taxon>Kitasatosporales</taxon>
        <taxon>Streptomycetaceae</taxon>
        <taxon>Actinacidiphila</taxon>
    </lineage>
</organism>
<dbReference type="EMBL" id="FRBI01000041">
    <property type="protein sequence ID" value="SHN34671.1"/>
    <property type="molecule type" value="Genomic_DNA"/>
</dbReference>
<accession>A0A1M7QSM4</accession>
<evidence type="ECO:0000256" key="2">
    <source>
        <dbReference type="SAM" id="MobiDB-lite"/>
    </source>
</evidence>
<dbReference type="PANTHER" id="PTHR35526:SF3">
    <property type="entry name" value="ANTI-SIGMA-F FACTOR RSBW"/>
    <property type="match status" value="1"/>
</dbReference>
<reference evidence="4 5" key="1">
    <citation type="submission" date="2016-11" db="EMBL/GenBank/DDBJ databases">
        <authorList>
            <person name="Jaros S."/>
            <person name="Januszkiewicz K."/>
            <person name="Wedrychowicz H."/>
        </authorList>
    </citation>
    <scope>NUCLEOTIDE SEQUENCE [LARGE SCALE GENOMIC DNA]</scope>
    <source>
        <strain evidence="4 5">CGMCC 4.2025</strain>
    </source>
</reference>
<keyword evidence="5" id="KW-1185">Reference proteome</keyword>
<proteinExistence type="predicted"/>
<dbReference type="STRING" id="310782.SAMN05216499_14145"/>
<dbReference type="InterPro" id="IPR050267">
    <property type="entry name" value="Anti-sigma-factor_SerPK"/>
</dbReference>
<feature type="region of interest" description="Disordered" evidence="2">
    <location>
        <begin position="1"/>
        <end position="26"/>
    </location>
</feature>
<protein>
    <submittedName>
        <fullName evidence="4">Anti-sigma regulatory factor (Ser/Thr protein kinase)</fullName>
    </submittedName>
</protein>
<keyword evidence="4" id="KW-0808">Transferase</keyword>
<sequence>MNAPAAATTYGTGTMTEQGPELPASIPGLYLRRRPGGFTAHLTASEHSLATVRHLTADVLQFHGADRESTGAAQLVLSELVGNAVRACGTDVPLVVDVYRNRDGITVAVHDPAPDQLPHRTAAGDLAESGRGLVLLDLLAPGWTVDRSPIGKQIRCRLVADTK</sequence>